<dbReference type="OrthoDB" id="2423701at2759"/>
<reference evidence="2 3" key="1">
    <citation type="submission" date="2016-02" db="EMBL/GenBank/DDBJ databases">
        <title>Genome analysis of coral dinoflagellate symbionts highlights evolutionary adaptations to a symbiotic lifestyle.</title>
        <authorList>
            <person name="Aranda M."/>
            <person name="Li Y."/>
            <person name="Liew Y.J."/>
            <person name="Baumgarten S."/>
            <person name="Simakov O."/>
            <person name="Wilson M."/>
            <person name="Piel J."/>
            <person name="Ashoor H."/>
            <person name="Bougouffa S."/>
            <person name="Bajic V.B."/>
            <person name="Ryu T."/>
            <person name="Ravasi T."/>
            <person name="Bayer T."/>
            <person name="Micklem G."/>
            <person name="Kim H."/>
            <person name="Bhak J."/>
            <person name="Lajeunesse T.C."/>
            <person name="Voolstra C.R."/>
        </authorList>
    </citation>
    <scope>NUCLEOTIDE SEQUENCE [LARGE SCALE GENOMIC DNA]</scope>
    <source>
        <strain evidence="2 3">CCMP2467</strain>
    </source>
</reference>
<evidence type="ECO:0000313" key="2">
    <source>
        <dbReference type="EMBL" id="OLP93136.1"/>
    </source>
</evidence>
<dbReference type="Proteomes" id="UP000186817">
    <property type="component" value="Unassembled WGS sequence"/>
</dbReference>
<comment type="caution">
    <text evidence="2">The sequence shown here is derived from an EMBL/GenBank/DDBJ whole genome shotgun (WGS) entry which is preliminary data.</text>
</comment>
<dbReference type="AlphaFoldDB" id="A0A1Q9DD34"/>
<protein>
    <recommendedName>
        <fullName evidence="4">Pentatricopeptide repeat-containing protein, chloroplastic</fullName>
    </recommendedName>
</protein>
<evidence type="ECO:0000313" key="3">
    <source>
        <dbReference type="Proteomes" id="UP000186817"/>
    </source>
</evidence>
<feature type="region of interest" description="Disordered" evidence="1">
    <location>
        <begin position="248"/>
        <end position="294"/>
    </location>
</feature>
<name>A0A1Q9DD34_SYMMI</name>
<evidence type="ECO:0000256" key="1">
    <source>
        <dbReference type="SAM" id="MobiDB-lite"/>
    </source>
</evidence>
<accession>A0A1Q9DD34</accession>
<proteinExistence type="predicted"/>
<dbReference type="EMBL" id="LSRX01000594">
    <property type="protein sequence ID" value="OLP93136.1"/>
    <property type="molecule type" value="Genomic_DNA"/>
</dbReference>
<evidence type="ECO:0008006" key="4">
    <source>
        <dbReference type="Google" id="ProtNLM"/>
    </source>
</evidence>
<gene>
    <name evidence="2" type="ORF">AK812_SmicGene25007</name>
</gene>
<dbReference type="InterPro" id="IPR011990">
    <property type="entry name" value="TPR-like_helical_dom_sf"/>
</dbReference>
<sequence length="294" mass="30645">MGATATCSKWEIVDLLHQDMTGKVLTPDSRTAATVLHSVATSGHWRQAAQRLMPRHPNFGQVHCNSVLSACERGACWQHALQLTHAVPLLRLELDGIGLNSAMSGCAASRTWQWVLRMVQLSMDRGLHSPCIYTMALGSTEQAAQWRLFCSFTELLDSRLLMLTKPCPPGPAPGPPRVPGLEGSLTCGTGTGNFGVPTPSFAHGQPSSSIVASAVAEASIHSAFTLQATGGAAATVASVAGAAGAAGARRVNSPGPAFVQPGEAENAHPEGHGDGSSPNRKISSLKSLSESGRR</sequence>
<feature type="compositionally biased region" description="Polar residues" evidence="1">
    <location>
        <begin position="276"/>
        <end position="294"/>
    </location>
</feature>
<dbReference type="Gene3D" id="1.25.40.10">
    <property type="entry name" value="Tetratricopeptide repeat domain"/>
    <property type="match status" value="1"/>
</dbReference>
<keyword evidence="3" id="KW-1185">Reference proteome</keyword>
<organism evidence="2 3">
    <name type="scientific">Symbiodinium microadriaticum</name>
    <name type="common">Dinoflagellate</name>
    <name type="synonym">Zooxanthella microadriatica</name>
    <dbReference type="NCBI Taxonomy" id="2951"/>
    <lineage>
        <taxon>Eukaryota</taxon>
        <taxon>Sar</taxon>
        <taxon>Alveolata</taxon>
        <taxon>Dinophyceae</taxon>
        <taxon>Suessiales</taxon>
        <taxon>Symbiodiniaceae</taxon>
        <taxon>Symbiodinium</taxon>
    </lineage>
</organism>